<accession>A0A8S3F420</accession>
<gene>
    <name evidence="1" type="ORF">BYL167_LOCUS64379</name>
</gene>
<organism evidence="1 2">
    <name type="scientific">Rotaria magnacalcarata</name>
    <dbReference type="NCBI Taxonomy" id="392030"/>
    <lineage>
        <taxon>Eukaryota</taxon>
        <taxon>Metazoa</taxon>
        <taxon>Spiralia</taxon>
        <taxon>Gnathifera</taxon>
        <taxon>Rotifera</taxon>
        <taxon>Eurotatoria</taxon>
        <taxon>Bdelloidea</taxon>
        <taxon>Philodinida</taxon>
        <taxon>Philodinidae</taxon>
        <taxon>Rotaria</taxon>
    </lineage>
</organism>
<dbReference type="GO" id="GO:0003697">
    <property type="term" value="F:single-stranded DNA binding"/>
    <property type="evidence" value="ECO:0007669"/>
    <property type="project" value="TreeGrafter"/>
</dbReference>
<sequence length="49" mass="5919">EEPIYSRDNIHILRSKQTWLKEARQVNPDEEPYKLVEGRIKNVSLHFQI</sequence>
<dbReference type="AlphaFoldDB" id="A0A8S3F420"/>
<dbReference type="PANTHER" id="PTHR12135">
    <property type="entry name" value="DNA REPAIR PROTEIN XP-C / RAD4"/>
    <property type="match status" value="1"/>
</dbReference>
<dbReference type="GO" id="GO:0000111">
    <property type="term" value="C:nucleotide-excision repair factor 2 complex"/>
    <property type="evidence" value="ECO:0007669"/>
    <property type="project" value="TreeGrafter"/>
</dbReference>
<name>A0A8S3F420_9BILA</name>
<dbReference type="EMBL" id="CAJOBH010238704">
    <property type="protein sequence ID" value="CAF5101124.1"/>
    <property type="molecule type" value="Genomic_DNA"/>
</dbReference>
<proteinExistence type="predicted"/>
<reference evidence="1" key="1">
    <citation type="submission" date="2021-02" db="EMBL/GenBank/DDBJ databases">
        <authorList>
            <person name="Nowell W R."/>
        </authorList>
    </citation>
    <scope>NUCLEOTIDE SEQUENCE</scope>
</reference>
<evidence type="ECO:0000313" key="2">
    <source>
        <dbReference type="Proteomes" id="UP000681967"/>
    </source>
</evidence>
<dbReference type="PANTHER" id="PTHR12135:SF0">
    <property type="entry name" value="DNA REPAIR PROTEIN COMPLEMENTING XP-C CELLS"/>
    <property type="match status" value="1"/>
</dbReference>
<evidence type="ECO:0000313" key="1">
    <source>
        <dbReference type="EMBL" id="CAF5101124.1"/>
    </source>
</evidence>
<comment type="caution">
    <text evidence="1">The sequence shown here is derived from an EMBL/GenBank/DDBJ whole genome shotgun (WGS) entry which is preliminary data.</text>
</comment>
<dbReference type="Proteomes" id="UP000681967">
    <property type="component" value="Unassembled WGS sequence"/>
</dbReference>
<protein>
    <submittedName>
        <fullName evidence="1">Uncharacterized protein</fullName>
    </submittedName>
</protein>
<dbReference type="InterPro" id="IPR004583">
    <property type="entry name" value="DNA_repair_Rad4"/>
</dbReference>
<dbReference type="GO" id="GO:0005737">
    <property type="term" value="C:cytoplasm"/>
    <property type="evidence" value="ECO:0007669"/>
    <property type="project" value="TreeGrafter"/>
</dbReference>
<dbReference type="GO" id="GO:0006289">
    <property type="term" value="P:nucleotide-excision repair"/>
    <property type="evidence" value="ECO:0007669"/>
    <property type="project" value="InterPro"/>
</dbReference>
<dbReference type="GO" id="GO:0071942">
    <property type="term" value="C:XPC complex"/>
    <property type="evidence" value="ECO:0007669"/>
    <property type="project" value="TreeGrafter"/>
</dbReference>
<dbReference type="GO" id="GO:0003684">
    <property type="term" value="F:damaged DNA binding"/>
    <property type="evidence" value="ECO:0007669"/>
    <property type="project" value="InterPro"/>
</dbReference>
<dbReference type="GO" id="GO:0006298">
    <property type="term" value="P:mismatch repair"/>
    <property type="evidence" value="ECO:0007669"/>
    <property type="project" value="TreeGrafter"/>
</dbReference>
<feature type="non-terminal residue" evidence="1">
    <location>
        <position position="1"/>
    </location>
</feature>